<dbReference type="RefSeq" id="WP_057864774.1">
    <property type="nucleotide sequence ID" value="NZ_AZEY01000068.1"/>
</dbReference>
<dbReference type="Proteomes" id="UP000052013">
    <property type="component" value="Unassembled WGS sequence"/>
</dbReference>
<organism evidence="1 2">
    <name type="scientific">Lentilactobacillus diolivorans DSM 14421</name>
    <dbReference type="NCBI Taxonomy" id="1423739"/>
    <lineage>
        <taxon>Bacteria</taxon>
        <taxon>Bacillati</taxon>
        <taxon>Bacillota</taxon>
        <taxon>Bacilli</taxon>
        <taxon>Lactobacillales</taxon>
        <taxon>Lactobacillaceae</taxon>
        <taxon>Lentilactobacillus</taxon>
    </lineage>
</organism>
<reference evidence="1 2" key="1">
    <citation type="journal article" date="2015" name="Genome Announc.">
        <title>Expanding the biotechnology potential of lactobacilli through comparative genomics of 213 strains and associated genera.</title>
        <authorList>
            <person name="Sun Z."/>
            <person name="Harris H.M."/>
            <person name="McCann A."/>
            <person name="Guo C."/>
            <person name="Argimon S."/>
            <person name="Zhang W."/>
            <person name="Yang X."/>
            <person name="Jeffery I.B."/>
            <person name="Cooney J.C."/>
            <person name="Kagawa T.F."/>
            <person name="Liu W."/>
            <person name="Song Y."/>
            <person name="Salvetti E."/>
            <person name="Wrobel A."/>
            <person name="Rasinkangas P."/>
            <person name="Parkhill J."/>
            <person name="Rea M.C."/>
            <person name="O'Sullivan O."/>
            <person name="Ritari J."/>
            <person name="Douillard F.P."/>
            <person name="Paul Ross R."/>
            <person name="Yang R."/>
            <person name="Briner A.E."/>
            <person name="Felis G.E."/>
            <person name="de Vos W.M."/>
            <person name="Barrangou R."/>
            <person name="Klaenhammer T.R."/>
            <person name="Caufield P.W."/>
            <person name="Cui Y."/>
            <person name="Zhang H."/>
            <person name="O'Toole P.W."/>
        </authorList>
    </citation>
    <scope>NUCLEOTIDE SEQUENCE [LARGE SCALE GENOMIC DNA]</scope>
    <source>
        <strain evidence="1 2">DSM 14421</strain>
    </source>
</reference>
<sequence length="59" mass="6426">MSTNGESSDQTVQKIIAEMEANVSVLSWIKAAEDNKEAQEHIRAIKAALSKAKKDLVKA</sequence>
<proteinExistence type="predicted"/>
<protein>
    <submittedName>
        <fullName evidence="1">Uncharacterized protein</fullName>
    </submittedName>
</protein>
<name>A0A0R1SA70_9LACO</name>
<evidence type="ECO:0000313" key="2">
    <source>
        <dbReference type="Proteomes" id="UP000052013"/>
    </source>
</evidence>
<gene>
    <name evidence="1" type="ORF">FC85_GL000178</name>
</gene>
<dbReference type="EMBL" id="AZEY01000068">
    <property type="protein sequence ID" value="KRL65353.1"/>
    <property type="molecule type" value="Genomic_DNA"/>
</dbReference>
<accession>A0A0R1SA70</accession>
<dbReference type="STRING" id="1423739.FC85_GL000178"/>
<comment type="caution">
    <text evidence="1">The sequence shown here is derived from an EMBL/GenBank/DDBJ whole genome shotgun (WGS) entry which is preliminary data.</text>
</comment>
<dbReference type="PATRIC" id="fig|1423739.3.peg.187"/>
<dbReference type="AlphaFoldDB" id="A0A0R1SA70"/>
<evidence type="ECO:0000313" key="1">
    <source>
        <dbReference type="EMBL" id="KRL65353.1"/>
    </source>
</evidence>